<evidence type="ECO:0000256" key="1">
    <source>
        <dbReference type="ARBA" id="ARBA00004651"/>
    </source>
</evidence>
<feature type="transmembrane region" description="Helical" evidence="7">
    <location>
        <begin position="120"/>
        <end position="140"/>
    </location>
</feature>
<dbReference type="RefSeq" id="WP_229757538.1">
    <property type="nucleotide sequence ID" value="NZ_BMHE01000006.1"/>
</dbReference>
<dbReference type="Gene3D" id="1.10.3720.10">
    <property type="entry name" value="MetI-like"/>
    <property type="match status" value="1"/>
</dbReference>
<accession>A0ABQ2BSF7</accession>
<evidence type="ECO:0000256" key="6">
    <source>
        <dbReference type="ARBA" id="ARBA00023136"/>
    </source>
</evidence>
<keyword evidence="2 7" id="KW-0813">Transport</keyword>
<dbReference type="Pfam" id="PF00528">
    <property type="entry name" value="BPD_transp_1"/>
    <property type="match status" value="1"/>
</dbReference>
<comment type="similarity">
    <text evidence="7">Belongs to the binding-protein-dependent transport system permease family.</text>
</comment>
<name>A0ABQ2BSF7_9BACL</name>
<feature type="domain" description="ABC transmembrane type-1" evidence="8">
    <location>
        <begin position="83"/>
        <end position="284"/>
    </location>
</feature>
<feature type="transmembrane region" description="Helical" evidence="7">
    <location>
        <begin position="21"/>
        <end position="43"/>
    </location>
</feature>
<keyword evidence="4 7" id="KW-0812">Transmembrane</keyword>
<keyword evidence="6 7" id="KW-0472">Membrane</keyword>
<dbReference type="InterPro" id="IPR000515">
    <property type="entry name" value="MetI-like"/>
</dbReference>
<evidence type="ECO:0000256" key="3">
    <source>
        <dbReference type="ARBA" id="ARBA00022475"/>
    </source>
</evidence>
<comment type="caution">
    <text evidence="9">The sequence shown here is derived from an EMBL/GenBank/DDBJ whole genome shotgun (WGS) entry which is preliminary data.</text>
</comment>
<keyword evidence="3" id="KW-1003">Cell membrane</keyword>
<feature type="transmembrane region" description="Helical" evidence="7">
    <location>
        <begin position="193"/>
        <end position="218"/>
    </location>
</feature>
<evidence type="ECO:0000256" key="7">
    <source>
        <dbReference type="RuleBase" id="RU363032"/>
    </source>
</evidence>
<keyword evidence="5 7" id="KW-1133">Transmembrane helix</keyword>
<evidence type="ECO:0000256" key="2">
    <source>
        <dbReference type="ARBA" id="ARBA00022448"/>
    </source>
</evidence>
<protein>
    <submittedName>
        <fullName evidence="9">Protein LplC</fullName>
    </submittedName>
</protein>
<sequence>MKVSHHSVSYEHKTFSRKVFVLCNYTWLSLLTFISFIPIWNILSMSFSDNKYVSAGEIFLWPKGITFSAYTYILNNQAFYHALLISIERTVLGVLITMICTILVAYPLSKSKRDFRARGYAVWFFLITMLFNGGLIPWFMMVKYTGLYNTMGALVIVPAVQVFNILLLMNFIKDLPREIEESAFLDGAGHFQLLGKIILPLSMPAIATLILFTFVFHWNNWFDGLLFMTSKENYPMQTYLYTVLTVPDTTHMTTEEIKMFYNLNQRSIKAAEIFIATLPILILYPYLQKYFTKGLVLGSVKG</sequence>
<organism evidence="9 10">
    <name type="scientific">Paenibacillus marchantiophytorum</name>
    <dbReference type="NCBI Taxonomy" id="1619310"/>
    <lineage>
        <taxon>Bacteria</taxon>
        <taxon>Bacillati</taxon>
        <taxon>Bacillota</taxon>
        <taxon>Bacilli</taxon>
        <taxon>Bacillales</taxon>
        <taxon>Paenibacillaceae</taxon>
        <taxon>Paenibacillus</taxon>
    </lineage>
</organism>
<dbReference type="Proteomes" id="UP000615455">
    <property type="component" value="Unassembled WGS sequence"/>
</dbReference>
<evidence type="ECO:0000256" key="5">
    <source>
        <dbReference type="ARBA" id="ARBA00022989"/>
    </source>
</evidence>
<gene>
    <name evidence="9" type="primary">lplC</name>
    <name evidence="9" type="ORF">GCM10008018_17750</name>
</gene>
<evidence type="ECO:0000313" key="10">
    <source>
        <dbReference type="Proteomes" id="UP000615455"/>
    </source>
</evidence>
<evidence type="ECO:0000313" key="9">
    <source>
        <dbReference type="EMBL" id="GGI46569.1"/>
    </source>
</evidence>
<dbReference type="PANTHER" id="PTHR43744:SF9">
    <property type="entry name" value="POLYGALACTURONAN_RHAMNOGALACTURONAN TRANSPORT SYSTEM PERMEASE PROTEIN YTCP"/>
    <property type="match status" value="1"/>
</dbReference>
<evidence type="ECO:0000259" key="8">
    <source>
        <dbReference type="PROSITE" id="PS50928"/>
    </source>
</evidence>
<proteinExistence type="inferred from homology"/>
<comment type="subcellular location">
    <subcellularLocation>
        <location evidence="1 7">Cell membrane</location>
        <topology evidence="1 7">Multi-pass membrane protein</topology>
    </subcellularLocation>
</comment>
<dbReference type="SUPFAM" id="SSF161098">
    <property type="entry name" value="MetI-like"/>
    <property type="match status" value="1"/>
</dbReference>
<feature type="transmembrane region" description="Helical" evidence="7">
    <location>
        <begin position="90"/>
        <end position="108"/>
    </location>
</feature>
<dbReference type="PANTHER" id="PTHR43744">
    <property type="entry name" value="ABC TRANSPORTER PERMEASE PROTEIN MG189-RELATED-RELATED"/>
    <property type="match status" value="1"/>
</dbReference>
<feature type="transmembrane region" description="Helical" evidence="7">
    <location>
        <begin position="152"/>
        <end position="172"/>
    </location>
</feature>
<evidence type="ECO:0000256" key="4">
    <source>
        <dbReference type="ARBA" id="ARBA00022692"/>
    </source>
</evidence>
<dbReference type="EMBL" id="BMHE01000006">
    <property type="protein sequence ID" value="GGI46569.1"/>
    <property type="molecule type" value="Genomic_DNA"/>
</dbReference>
<dbReference type="PROSITE" id="PS50928">
    <property type="entry name" value="ABC_TM1"/>
    <property type="match status" value="1"/>
</dbReference>
<reference evidence="10" key="1">
    <citation type="journal article" date="2019" name="Int. J. Syst. Evol. Microbiol.">
        <title>The Global Catalogue of Microorganisms (GCM) 10K type strain sequencing project: providing services to taxonomists for standard genome sequencing and annotation.</title>
        <authorList>
            <consortium name="The Broad Institute Genomics Platform"/>
            <consortium name="The Broad Institute Genome Sequencing Center for Infectious Disease"/>
            <person name="Wu L."/>
            <person name="Ma J."/>
        </authorList>
    </citation>
    <scope>NUCLEOTIDE SEQUENCE [LARGE SCALE GENOMIC DNA]</scope>
    <source>
        <strain evidence="10">CGMCC 1.15043</strain>
    </source>
</reference>
<feature type="transmembrane region" description="Helical" evidence="7">
    <location>
        <begin position="268"/>
        <end position="287"/>
    </location>
</feature>
<dbReference type="CDD" id="cd06261">
    <property type="entry name" value="TM_PBP2"/>
    <property type="match status" value="1"/>
</dbReference>
<keyword evidence="10" id="KW-1185">Reference proteome</keyword>
<dbReference type="InterPro" id="IPR035906">
    <property type="entry name" value="MetI-like_sf"/>
</dbReference>